<dbReference type="InterPro" id="IPR001611">
    <property type="entry name" value="Leu-rich_rpt"/>
</dbReference>
<dbReference type="GO" id="GO:0019005">
    <property type="term" value="C:SCF ubiquitin ligase complex"/>
    <property type="evidence" value="ECO:0000318"/>
    <property type="project" value="GO_Central"/>
</dbReference>
<feature type="region of interest" description="Disordered" evidence="2">
    <location>
        <begin position="96"/>
        <end position="137"/>
    </location>
</feature>
<dbReference type="Ensembl" id="ENSMODT00000070416.1">
    <property type="protein sequence ID" value="ENSMODP00000057982.1"/>
    <property type="gene ID" value="ENSMODG00000010698.4"/>
</dbReference>
<feature type="compositionally biased region" description="Basic residues" evidence="2">
    <location>
        <begin position="44"/>
        <end position="57"/>
    </location>
</feature>
<reference evidence="4" key="3">
    <citation type="submission" date="2025-09" db="UniProtKB">
        <authorList>
            <consortium name="Ensembl"/>
        </authorList>
    </citation>
    <scope>IDENTIFICATION</scope>
</reference>
<dbReference type="InterPro" id="IPR036047">
    <property type="entry name" value="F-box-like_dom_sf"/>
</dbReference>
<dbReference type="InParanoid" id="A0A5F8HFN6"/>
<dbReference type="Pfam" id="PF12937">
    <property type="entry name" value="F-box-like"/>
    <property type="match status" value="1"/>
</dbReference>
<dbReference type="GeneTree" id="ENSGT00390000009358"/>
<sequence length="600" mass="66853">MEEVPEESSNGMALPPQEDSSSSQQSQVKSNKRLRPSVPVGPPQKRKKRKSSWRRPSARVGYHIHEAEDMLLIVPNLEEPAARAHRKKACHLRKLARPTTNVHQHRRTRRERTRHDVDLSLGQEKQSSPEDSTISGPGWGNHIPLEILVRIFQMIVASEGAVPFLCRAARVCRLWYDATSHSVLWQKVSLAPPWPPHSKGPFSKVEKRILSSLEWLVPNRFSLLRDLSLSHWKNHVPLMLKAVGVSCPHLTSLKLSHCQSVTTEALVSLLRTCPKLDSLNLQNSQVSAFSHLSLPFSKSLFPFSLTTKKEPSNDLLHVCFQVESTAVVSFLEAAGAQLQQLWLTYSSQMTAIVSLLSNGCCPQLQLLEVDTGIKPNNQHFQLHIEALQAGCPKLQVLRLLNLVWSPKTGGRGVALGPGFPDLEELCLATSTITYVSDEVLYRLLHKSAHLRVLDLRGCARLTPAGLGRLPCPIVEQLHLGLYGSVIWVALPKEGSSLITWKWRRTLQELDLNGQCYHEGDLKQALAAFSSTDSGHSPILRSLSLKGTQVTVATISSVISSCPALSYLNLSSCRYLPRGLKRAYRGQAEIQWCLDQLLTIF</sequence>
<dbReference type="Gene3D" id="1.20.1280.50">
    <property type="match status" value="1"/>
</dbReference>
<dbReference type="Gene3D" id="3.80.10.10">
    <property type="entry name" value="Ribonuclease Inhibitor"/>
    <property type="match status" value="1"/>
</dbReference>
<dbReference type="FunFam" id="1.20.1280.50:FF:000035">
    <property type="entry name" value="F-box/LRR-repeat protein 6 isoform X2"/>
    <property type="match status" value="1"/>
</dbReference>
<dbReference type="SUPFAM" id="SSF52047">
    <property type="entry name" value="RNI-like"/>
    <property type="match status" value="1"/>
</dbReference>
<dbReference type="InterPro" id="IPR047922">
    <property type="entry name" value="FBXL6_F-box"/>
</dbReference>
<evidence type="ECO:0000313" key="5">
    <source>
        <dbReference type="Proteomes" id="UP000002280"/>
    </source>
</evidence>
<dbReference type="FunCoup" id="A0A5F8HFN6">
    <property type="interactions" value="34"/>
</dbReference>
<gene>
    <name evidence="4" type="primary">FBXL6</name>
</gene>
<dbReference type="InterPro" id="IPR006553">
    <property type="entry name" value="Leu-rich_rpt_Cys-con_subtyp"/>
</dbReference>
<reference evidence="4 5" key="1">
    <citation type="journal article" date="2007" name="Nature">
        <title>Genome of the marsupial Monodelphis domestica reveals innovation in non-coding sequences.</title>
        <authorList>
            <person name="Mikkelsen T.S."/>
            <person name="Wakefield M.J."/>
            <person name="Aken B."/>
            <person name="Amemiya C.T."/>
            <person name="Chang J.L."/>
            <person name="Duke S."/>
            <person name="Garber M."/>
            <person name="Gentles A.J."/>
            <person name="Goodstadt L."/>
            <person name="Heger A."/>
            <person name="Jurka J."/>
            <person name="Kamal M."/>
            <person name="Mauceli E."/>
            <person name="Searle S.M."/>
            <person name="Sharpe T."/>
            <person name="Baker M.L."/>
            <person name="Batzer M.A."/>
            <person name="Benos P.V."/>
            <person name="Belov K."/>
            <person name="Clamp M."/>
            <person name="Cook A."/>
            <person name="Cuff J."/>
            <person name="Das R."/>
            <person name="Davidow L."/>
            <person name="Deakin J.E."/>
            <person name="Fazzari M.J."/>
            <person name="Glass J.L."/>
            <person name="Grabherr M."/>
            <person name="Greally J.M."/>
            <person name="Gu W."/>
            <person name="Hore T.A."/>
            <person name="Huttley G.A."/>
            <person name="Kleber M."/>
            <person name="Jirtle R.L."/>
            <person name="Koina E."/>
            <person name="Lee J.T."/>
            <person name="Mahony S."/>
            <person name="Marra M.A."/>
            <person name="Miller R.D."/>
            <person name="Nicholls R.D."/>
            <person name="Oda M."/>
            <person name="Papenfuss A.T."/>
            <person name="Parra Z.E."/>
            <person name="Pollock D.D."/>
            <person name="Ray D.A."/>
            <person name="Schein J.E."/>
            <person name="Speed T.P."/>
            <person name="Thompson K."/>
            <person name="VandeBerg J.L."/>
            <person name="Wade C.M."/>
            <person name="Walker J.A."/>
            <person name="Waters P.D."/>
            <person name="Webber C."/>
            <person name="Weidman J.R."/>
            <person name="Xie X."/>
            <person name="Zody M.C."/>
            <person name="Baldwin J."/>
            <person name="Abdouelleil A."/>
            <person name="Abdulkadir J."/>
            <person name="Abebe A."/>
            <person name="Abera B."/>
            <person name="Abreu J."/>
            <person name="Acer S.C."/>
            <person name="Aftuck L."/>
            <person name="Alexander A."/>
            <person name="An P."/>
            <person name="Anderson E."/>
            <person name="Anderson S."/>
            <person name="Arachi H."/>
            <person name="Azer M."/>
            <person name="Bachantsang P."/>
            <person name="Barry A."/>
            <person name="Bayul T."/>
            <person name="Berlin A."/>
            <person name="Bessette D."/>
            <person name="Bloom T."/>
            <person name="Bloom T."/>
            <person name="Boguslavskiy L."/>
            <person name="Bonnet C."/>
            <person name="Boukhgalter B."/>
            <person name="Bourzgui I."/>
            <person name="Brown A."/>
            <person name="Cahill P."/>
            <person name="Channer S."/>
            <person name="Cheshatsang Y."/>
            <person name="Chuda L."/>
            <person name="Citroen M."/>
            <person name="Collymore A."/>
            <person name="Cooke P."/>
            <person name="Costello M."/>
            <person name="D'Aco K."/>
            <person name="Daza R."/>
            <person name="De Haan G."/>
            <person name="DeGray S."/>
            <person name="DeMaso C."/>
            <person name="Dhargay N."/>
            <person name="Dooley K."/>
            <person name="Dooley E."/>
            <person name="Doricent M."/>
            <person name="Dorje P."/>
            <person name="Dorjee K."/>
            <person name="Dupes A."/>
            <person name="Elong R."/>
            <person name="Falk J."/>
            <person name="Farina A."/>
            <person name="Faro S."/>
            <person name="Ferguson D."/>
            <person name="Fisher S."/>
            <person name="Foley C.D."/>
            <person name="Franke A."/>
            <person name="Friedrich D."/>
            <person name="Gadbois L."/>
            <person name="Gearin G."/>
            <person name="Gearin C.R."/>
            <person name="Giannoukos G."/>
            <person name="Goode T."/>
            <person name="Graham J."/>
            <person name="Grandbois E."/>
            <person name="Grewal S."/>
            <person name="Gyaltsen K."/>
            <person name="Hafez N."/>
            <person name="Hagos B."/>
            <person name="Hall J."/>
            <person name="Henson C."/>
            <person name="Hollinger A."/>
            <person name="Honan T."/>
            <person name="Huard M.D."/>
            <person name="Hughes L."/>
            <person name="Hurhula B."/>
            <person name="Husby M.E."/>
            <person name="Kamat A."/>
            <person name="Kanga B."/>
            <person name="Kashin S."/>
            <person name="Khazanovich D."/>
            <person name="Kisner P."/>
            <person name="Lance K."/>
            <person name="Lara M."/>
            <person name="Lee W."/>
            <person name="Lennon N."/>
            <person name="Letendre F."/>
            <person name="LeVine R."/>
            <person name="Lipovsky A."/>
            <person name="Liu X."/>
            <person name="Liu J."/>
            <person name="Liu S."/>
            <person name="Lokyitsang T."/>
            <person name="Lokyitsang Y."/>
            <person name="Lubonja R."/>
            <person name="Lui A."/>
            <person name="MacDonald P."/>
            <person name="Magnisalis V."/>
            <person name="Maru K."/>
            <person name="Matthews C."/>
            <person name="McCusker W."/>
            <person name="McDonough S."/>
            <person name="Mehta T."/>
            <person name="Meldrim J."/>
            <person name="Meneus L."/>
            <person name="Mihai O."/>
            <person name="Mihalev A."/>
            <person name="Mihova T."/>
            <person name="Mittelman R."/>
            <person name="Mlenga V."/>
            <person name="Montmayeur A."/>
            <person name="Mulrain L."/>
            <person name="Navidi A."/>
            <person name="Naylor J."/>
            <person name="Negash T."/>
            <person name="Nguyen T."/>
            <person name="Nguyen N."/>
            <person name="Nicol R."/>
            <person name="Norbu C."/>
            <person name="Norbu N."/>
            <person name="Novod N."/>
            <person name="O'Neill B."/>
            <person name="Osman S."/>
            <person name="Markiewicz E."/>
            <person name="Oyono O.L."/>
            <person name="Patti C."/>
            <person name="Phunkhang P."/>
            <person name="Pierre F."/>
            <person name="Priest M."/>
            <person name="Raghuraman S."/>
            <person name="Rege F."/>
            <person name="Reyes R."/>
            <person name="Rise C."/>
            <person name="Rogov P."/>
            <person name="Ross K."/>
            <person name="Ryan E."/>
            <person name="Settipalli S."/>
            <person name="Shea T."/>
            <person name="Sherpa N."/>
            <person name="Shi L."/>
            <person name="Shih D."/>
            <person name="Sparrow T."/>
            <person name="Spaulding J."/>
            <person name="Stalker J."/>
            <person name="Stange-Thomann N."/>
            <person name="Stavropoulos S."/>
            <person name="Stone C."/>
            <person name="Strader C."/>
            <person name="Tesfaye S."/>
            <person name="Thomson T."/>
            <person name="Thoulutsang Y."/>
            <person name="Thoulutsang D."/>
            <person name="Topham K."/>
            <person name="Topping I."/>
            <person name="Tsamla T."/>
            <person name="Vassiliev H."/>
            <person name="Vo A."/>
            <person name="Wangchuk T."/>
            <person name="Wangdi T."/>
            <person name="Weiand M."/>
            <person name="Wilkinson J."/>
            <person name="Wilson A."/>
            <person name="Yadav S."/>
            <person name="Young G."/>
            <person name="Yu Q."/>
            <person name="Zembek L."/>
            <person name="Zhong D."/>
            <person name="Zimmer A."/>
            <person name="Zwirko Z."/>
            <person name="Jaffe D.B."/>
            <person name="Alvarez P."/>
            <person name="Brockman W."/>
            <person name="Butler J."/>
            <person name="Chin C."/>
            <person name="Gnerre S."/>
            <person name="MacCallum I."/>
            <person name="Graves J.A."/>
            <person name="Ponting C.P."/>
            <person name="Breen M."/>
            <person name="Samollow P.B."/>
            <person name="Lander E.S."/>
            <person name="Lindblad-Toh K."/>
        </authorList>
    </citation>
    <scope>NUCLEOTIDE SEQUENCE [LARGE SCALE GENOMIC DNA]</scope>
</reference>
<dbReference type="Proteomes" id="UP000002280">
    <property type="component" value="Chromosome 3"/>
</dbReference>
<evidence type="ECO:0000256" key="1">
    <source>
        <dbReference type="ARBA" id="ARBA00022786"/>
    </source>
</evidence>
<dbReference type="GO" id="GO:0031146">
    <property type="term" value="P:SCF-dependent proteasomal ubiquitin-dependent protein catabolic process"/>
    <property type="evidence" value="ECO:0000318"/>
    <property type="project" value="GO_Central"/>
</dbReference>
<name>A0A5F8HFN6_MONDO</name>
<dbReference type="SUPFAM" id="SSF81383">
    <property type="entry name" value="F-box domain"/>
    <property type="match status" value="1"/>
</dbReference>
<dbReference type="SMART" id="SM00367">
    <property type="entry name" value="LRR_CC"/>
    <property type="match status" value="2"/>
</dbReference>
<evidence type="ECO:0000256" key="2">
    <source>
        <dbReference type="SAM" id="MobiDB-lite"/>
    </source>
</evidence>
<evidence type="ECO:0000259" key="3">
    <source>
        <dbReference type="Pfam" id="PF12937"/>
    </source>
</evidence>
<dbReference type="STRING" id="13616.ENSMODP00000057982"/>
<dbReference type="Bgee" id="ENSMODG00000010698">
    <property type="expression patterns" value="Expressed in spermatid and 19 other cell types or tissues"/>
</dbReference>
<feature type="compositionally biased region" description="Polar residues" evidence="2">
    <location>
        <begin position="123"/>
        <end position="135"/>
    </location>
</feature>
<proteinExistence type="predicted"/>
<accession>A0A5F8HFN6</accession>
<dbReference type="PANTHER" id="PTHR16134:SF28">
    <property type="entry name" value="F-BOX_LRR-REPEAT PROTEIN 6"/>
    <property type="match status" value="1"/>
</dbReference>
<dbReference type="CDD" id="cd22119">
    <property type="entry name" value="F-box_FBXL6"/>
    <property type="match status" value="1"/>
</dbReference>
<organism evidence="4 5">
    <name type="scientific">Monodelphis domestica</name>
    <name type="common">Gray short-tailed opossum</name>
    <dbReference type="NCBI Taxonomy" id="13616"/>
    <lineage>
        <taxon>Eukaryota</taxon>
        <taxon>Metazoa</taxon>
        <taxon>Chordata</taxon>
        <taxon>Craniata</taxon>
        <taxon>Vertebrata</taxon>
        <taxon>Euteleostomi</taxon>
        <taxon>Mammalia</taxon>
        <taxon>Metatheria</taxon>
        <taxon>Didelphimorphia</taxon>
        <taxon>Didelphidae</taxon>
        <taxon>Monodelphis</taxon>
    </lineage>
</organism>
<dbReference type="InterPro" id="IPR001810">
    <property type="entry name" value="F-box_dom"/>
</dbReference>
<dbReference type="AlphaFoldDB" id="A0A5F8HFN6"/>
<keyword evidence="5" id="KW-1185">Reference proteome</keyword>
<dbReference type="InterPro" id="IPR032675">
    <property type="entry name" value="LRR_dom_sf"/>
</dbReference>
<dbReference type="OMA" id="WHEAASQ"/>
<evidence type="ECO:0000313" key="4">
    <source>
        <dbReference type="Ensembl" id="ENSMODP00000057982.1"/>
    </source>
</evidence>
<reference evidence="4" key="2">
    <citation type="submission" date="2025-08" db="UniProtKB">
        <authorList>
            <consortium name="Ensembl"/>
        </authorList>
    </citation>
    <scope>IDENTIFICATION</scope>
</reference>
<feature type="domain" description="F-box" evidence="3">
    <location>
        <begin position="142"/>
        <end position="190"/>
    </location>
</feature>
<dbReference type="PANTHER" id="PTHR16134">
    <property type="entry name" value="F-BOX/TPR REPEAT PROTEIN POF3"/>
    <property type="match status" value="1"/>
</dbReference>
<feature type="region of interest" description="Disordered" evidence="2">
    <location>
        <begin position="1"/>
        <end position="58"/>
    </location>
</feature>
<feature type="compositionally biased region" description="Basic residues" evidence="2">
    <location>
        <begin position="103"/>
        <end position="112"/>
    </location>
</feature>
<protein>
    <submittedName>
        <fullName evidence="4">F-box and leucine rich repeat protein 6</fullName>
    </submittedName>
</protein>
<keyword evidence="1" id="KW-0833">Ubl conjugation pathway</keyword>
<dbReference type="Pfam" id="PF13516">
    <property type="entry name" value="LRR_6"/>
    <property type="match status" value="2"/>
</dbReference>